<sequence length="332" mass="36389">MTKVTTANAENLAGLELFAGYDGEALRPLAALLRPLTAEPGTVLMHQGEPAVHFLLIGSGRVEITHTGPDGAVVVTEVGPGVIVGEISLLRNAPRTATVVAAEPLSGWIGDREAFSVMLGIPGFADTLVKIARQRLASFITPIPVRMRDRTRLFLRPVLPGDEAKTREGHVEFSNETLYRRFMSMGQPNSALMHYLFAVDYVDHFVWVLTDTPDGVVVADGRFVRDHADPGTAEVAFLVADDYQGRGVGSFLMDALAVAATCAGVQRFTAQVLVDNYPMRRILDRFGVHWEFADNNVVSTVFDVPKLRDLSLSPRLYRRIYDMARQVVRAVG</sequence>
<accession>A0A100XDF8</accession>
<dbReference type="EMBL" id="BCTB01000009">
    <property type="protein sequence ID" value="GAT14595.1"/>
    <property type="molecule type" value="Genomic_DNA"/>
</dbReference>
<dbReference type="PANTHER" id="PTHR24567">
    <property type="entry name" value="CRP FAMILY TRANSCRIPTIONAL REGULATORY PROTEIN"/>
    <property type="match status" value="1"/>
</dbReference>
<gene>
    <name evidence="3" type="ORF">RMCT_1565</name>
</gene>
<dbReference type="GO" id="GO:0005829">
    <property type="term" value="C:cytosol"/>
    <property type="evidence" value="ECO:0007669"/>
    <property type="project" value="TreeGrafter"/>
</dbReference>
<dbReference type="InterPro" id="IPR000182">
    <property type="entry name" value="GNAT_dom"/>
</dbReference>
<dbReference type="InterPro" id="IPR016181">
    <property type="entry name" value="Acyl_CoA_acyltransferase"/>
</dbReference>
<dbReference type="STRING" id="1797.RMCT_1565"/>
<dbReference type="OrthoDB" id="190266at2"/>
<dbReference type="InterPro" id="IPR018490">
    <property type="entry name" value="cNMP-bd_dom_sf"/>
</dbReference>
<evidence type="ECO:0000313" key="4">
    <source>
        <dbReference type="Proteomes" id="UP000069654"/>
    </source>
</evidence>
<dbReference type="SMART" id="SM00100">
    <property type="entry name" value="cNMP"/>
    <property type="match status" value="1"/>
</dbReference>
<reference evidence="3 4" key="1">
    <citation type="journal article" date="2016" name="Genome Announc.">
        <title>Draft Genome Sequences of Five Rapidly Growing Mycobacterium Species, M. thermoresistibile, M. fortuitum subsp. acetamidolyticum, M. canariasense, M. brisbanense, and M. novocastrense.</title>
        <authorList>
            <person name="Katahira K."/>
            <person name="Ogura Y."/>
            <person name="Gotoh Y."/>
            <person name="Hayashi T."/>
        </authorList>
    </citation>
    <scope>NUCLEOTIDE SEQUENCE [LARGE SCALE GENOMIC DNA]</scope>
    <source>
        <strain evidence="3 4">JCM6362</strain>
    </source>
</reference>
<dbReference type="SUPFAM" id="SSF51206">
    <property type="entry name" value="cAMP-binding domain-like"/>
    <property type="match status" value="1"/>
</dbReference>
<dbReference type="Gene3D" id="3.40.630.30">
    <property type="match status" value="1"/>
</dbReference>
<dbReference type="InterPro" id="IPR014710">
    <property type="entry name" value="RmlC-like_jellyroll"/>
</dbReference>
<dbReference type="SUPFAM" id="SSF55729">
    <property type="entry name" value="Acyl-CoA N-acyltransferases (Nat)"/>
    <property type="match status" value="1"/>
</dbReference>
<dbReference type="PROSITE" id="PS00889">
    <property type="entry name" value="CNMP_BINDING_2"/>
    <property type="match status" value="1"/>
</dbReference>
<protein>
    <submittedName>
        <fullName evidence="3">Cyclic nucleotide-binding protein</fullName>
    </submittedName>
</protein>
<dbReference type="PROSITE" id="PS51186">
    <property type="entry name" value="GNAT"/>
    <property type="match status" value="1"/>
</dbReference>
<dbReference type="Proteomes" id="UP000069654">
    <property type="component" value="Unassembled WGS sequence"/>
</dbReference>
<dbReference type="PANTHER" id="PTHR24567:SF74">
    <property type="entry name" value="HTH-TYPE TRANSCRIPTIONAL REGULATOR ARCR"/>
    <property type="match status" value="1"/>
</dbReference>
<dbReference type="InterPro" id="IPR000595">
    <property type="entry name" value="cNMP-bd_dom"/>
</dbReference>
<dbReference type="InterPro" id="IPR018488">
    <property type="entry name" value="cNMP-bd_CS"/>
</dbReference>
<name>A0A100XDF8_MYCTH</name>
<proteinExistence type="predicted"/>
<dbReference type="Pfam" id="PF13302">
    <property type="entry name" value="Acetyltransf_3"/>
    <property type="match status" value="1"/>
</dbReference>
<feature type="domain" description="Cyclic nucleotide-binding" evidence="1">
    <location>
        <begin position="17"/>
        <end position="120"/>
    </location>
</feature>
<reference evidence="4" key="2">
    <citation type="submission" date="2016-02" db="EMBL/GenBank/DDBJ databases">
        <title>Draft genome sequence of five rapidly growing Mycobacterium species.</title>
        <authorList>
            <person name="Katahira K."/>
            <person name="Gotou Y."/>
            <person name="Iida K."/>
            <person name="Ogura Y."/>
            <person name="Hayashi T."/>
        </authorList>
    </citation>
    <scope>NUCLEOTIDE SEQUENCE [LARGE SCALE GENOMIC DNA]</scope>
    <source>
        <strain evidence="4">JCM6362</strain>
    </source>
</reference>
<dbReference type="GO" id="GO:0016747">
    <property type="term" value="F:acyltransferase activity, transferring groups other than amino-acyl groups"/>
    <property type="evidence" value="ECO:0007669"/>
    <property type="project" value="InterPro"/>
</dbReference>
<feature type="domain" description="N-acetyltransferase" evidence="2">
    <location>
        <begin position="153"/>
        <end position="311"/>
    </location>
</feature>
<dbReference type="InterPro" id="IPR050397">
    <property type="entry name" value="Env_Response_Regulators"/>
</dbReference>
<evidence type="ECO:0000259" key="1">
    <source>
        <dbReference type="PROSITE" id="PS50042"/>
    </source>
</evidence>
<dbReference type="GO" id="GO:0003700">
    <property type="term" value="F:DNA-binding transcription factor activity"/>
    <property type="evidence" value="ECO:0007669"/>
    <property type="project" value="TreeGrafter"/>
</dbReference>
<dbReference type="Gene3D" id="2.60.120.10">
    <property type="entry name" value="Jelly Rolls"/>
    <property type="match status" value="1"/>
</dbReference>
<dbReference type="RefSeq" id="WP_040546115.1">
    <property type="nucleotide sequence ID" value="NZ_BCTB01000009.1"/>
</dbReference>
<dbReference type="CDD" id="cd00038">
    <property type="entry name" value="CAP_ED"/>
    <property type="match status" value="1"/>
</dbReference>
<evidence type="ECO:0000313" key="3">
    <source>
        <dbReference type="EMBL" id="GAT14595.1"/>
    </source>
</evidence>
<comment type="caution">
    <text evidence="3">The sequence shown here is derived from an EMBL/GenBank/DDBJ whole genome shotgun (WGS) entry which is preliminary data.</text>
</comment>
<dbReference type="PROSITE" id="PS50042">
    <property type="entry name" value="CNMP_BINDING_3"/>
    <property type="match status" value="1"/>
</dbReference>
<dbReference type="AlphaFoldDB" id="A0A100XDF8"/>
<dbReference type="Pfam" id="PF00027">
    <property type="entry name" value="cNMP_binding"/>
    <property type="match status" value="1"/>
</dbReference>
<dbReference type="CDD" id="cd04301">
    <property type="entry name" value="NAT_SF"/>
    <property type="match status" value="1"/>
</dbReference>
<organism evidence="3 4">
    <name type="scientific">Mycolicibacterium thermoresistibile</name>
    <name type="common">Mycobacterium thermoresistibile</name>
    <dbReference type="NCBI Taxonomy" id="1797"/>
    <lineage>
        <taxon>Bacteria</taxon>
        <taxon>Bacillati</taxon>
        <taxon>Actinomycetota</taxon>
        <taxon>Actinomycetes</taxon>
        <taxon>Mycobacteriales</taxon>
        <taxon>Mycobacteriaceae</taxon>
        <taxon>Mycolicibacterium</taxon>
    </lineage>
</organism>
<evidence type="ECO:0000259" key="2">
    <source>
        <dbReference type="PROSITE" id="PS51186"/>
    </source>
</evidence>